<dbReference type="OrthoDB" id="4072855at2759"/>
<sequence length="205" mass="22020">MQPESKRMLTAADWDSQAAHDNHLLTSTPPDLALQLRNLGARVRRNVSQGYVLPPSSSSFSRSATSDAIFRSANDTLRDVLSTTTASASALGASSSPGTPKKRNRAASDSPNPDGISLDGDEMQVDAQRNTPLRPDERPMKPLRRTWTRKSVSDSVLALPSNRDAGTFAALDPASELDEEEDWSAIPQDSSSSEATVTPLQALSM</sequence>
<reference evidence="2 3" key="1">
    <citation type="journal article" date="2019" name="Nat. Ecol. Evol.">
        <title>Megaphylogeny resolves global patterns of mushroom evolution.</title>
        <authorList>
            <person name="Varga T."/>
            <person name="Krizsan K."/>
            <person name="Foldi C."/>
            <person name="Dima B."/>
            <person name="Sanchez-Garcia M."/>
            <person name="Sanchez-Ramirez S."/>
            <person name="Szollosi G.J."/>
            <person name="Szarkandi J.G."/>
            <person name="Papp V."/>
            <person name="Albert L."/>
            <person name="Andreopoulos W."/>
            <person name="Angelini C."/>
            <person name="Antonin V."/>
            <person name="Barry K.W."/>
            <person name="Bougher N.L."/>
            <person name="Buchanan P."/>
            <person name="Buyck B."/>
            <person name="Bense V."/>
            <person name="Catcheside P."/>
            <person name="Chovatia M."/>
            <person name="Cooper J."/>
            <person name="Damon W."/>
            <person name="Desjardin D."/>
            <person name="Finy P."/>
            <person name="Geml J."/>
            <person name="Haridas S."/>
            <person name="Hughes K."/>
            <person name="Justo A."/>
            <person name="Karasinski D."/>
            <person name="Kautmanova I."/>
            <person name="Kiss B."/>
            <person name="Kocsube S."/>
            <person name="Kotiranta H."/>
            <person name="LaButti K.M."/>
            <person name="Lechner B.E."/>
            <person name="Liimatainen K."/>
            <person name="Lipzen A."/>
            <person name="Lukacs Z."/>
            <person name="Mihaltcheva S."/>
            <person name="Morgado L.N."/>
            <person name="Niskanen T."/>
            <person name="Noordeloos M.E."/>
            <person name="Ohm R.A."/>
            <person name="Ortiz-Santana B."/>
            <person name="Ovrebo C."/>
            <person name="Racz N."/>
            <person name="Riley R."/>
            <person name="Savchenko A."/>
            <person name="Shiryaev A."/>
            <person name="Soop K."/>
            <person name="Spirin V."/>
            <person name="Szebenyi C."/>
            <person name="Tomsovsky M."/>
            <person name="Tulloss R.E."/>
            <person name="Uehling J."/>
            <person name="Grigoriev I.V."/>
            <person name="Vagvolgyi C."/>
            <person name="Papp T."/>
            <person name="Martin F.M."/>
            <person name="Miettinen O."/>
            <person name="Hibbett D.S."/>
            <person name="Nagy L.G."/>
        </authorList>
    </citation>
    <scope>NUCLEOTIDE SEQUENCE [LARGE SCALE GENOMIC DNA]</scope>
    <source>
        <strain evidence="2 3">CBS 121175</strain>
    </source>
</reference>
<evidence type="ECO:0000313" key="3">
    <source>
        <dbReference type="Proteomes" id="UP000307440"/>
    </source>
</evidence>
<keyword evidence="3" id="KW-1185">Reference proteome</keyword>
<proteinExistence type="predicted"/>
<evidence type="ECO:0000256" key="1">
    <source>
        <dbReference type="SAM" id="MobiDB-lite"/>
    </source>
</evidence>
<organism evidence="2 3">
    <name type="scientific">Coprinopsis marcescibilis</name>
    <name type="common">Agaric fungus</name>
    <name type="synonym">Psathyrella marcescibilis</name>
    <dbReference type="NCBI Taxonomy" id="230819"/>
    <lineage>
        <taxon>Eukaryota</taxon>
        <taxon>Fungi</taxon>
        <taxon>Dikarya</taxon>
        <taxon>Basidiomycota</taxon>
        <taxon>Agaricomycotina</taxon>
        <taxon>Agaricomycetes</taxon>
        <taxon>Agaricomycetidae</taxon>
        <taxon>Agaricales</taxon>
        <taxon>Agaricineae</taxon>
        <taxon>Psathyrellaceae</taxon>
        <taxon>Coprinopsis</taxon>
    </lineage>
</organism>
<dbReference type="EMBL" id="ML210153">
    <property type="protein sequence ID" value="TFK28753.1"/>
    <property type="molecule type" value="Genomic_DNA"/>
</dbReference>
<dbReference type="Proteomes" id="UP000307440">
    <property type="component" value="Unassembled WGS sequence"/>
</dbReference>
<feature type="compositionally biased region" description="Polar residues" evidence="1">
    <location>
        <begin position="187"/>
        <end position="205"/>
    </location>
</feature>
<accession>A0A5C3L8D1</accession>
<name>A0A5C3L8D1_COPMA</name>
<dbReference type="AlphaFoldDB" id="A0A5C3L8D1"/>
<feature type="region of interest" description="Disordered" evidence="1">
    <location>
        <begin position="86"/>
        <end position="205"/>
    </location>
</feature>
<gene>
    <name evidence="2" type="ORF">FA15DRAFT_664797</name>
</gene>
<evidence type="ECO:0000313" key="2">
    <source>
        <dbReference type="EMBL" id="TFK28753.1"/>
    </source>
</evidence>
<protein>
    <submittedName>
        <fullName evidence="2">Uncharacterized protein</fullName>
    </submittedName>
</protein>
<feature type="compositionally biased region" description="Low complexity" evidence="1">
    <location>
        <begin position="86"/>
        <end position="99"/>
    </location>
</feature>